<dbReference type="PANTHER" id="PTHR24416:SF611">
    <property type="entry name" value="TYROSINE-PROTEIN KINASE TRANSMEMBRANE RECEPTOR ROR"/>
    <property type="match status" value="1"/>
</dbReference>
<feature type="domain" description="Serine-threonine/tyrosine-protein kinase catalytic" evidence="1">
    <location>
        <begin position="2"/>
        <end position="72"/>
    </location>
</feature>
<evidence type="ECO:0000313" key="3">
    <source>
        <dbReference type="Proteomes" id="UP001432027"/>
    </source>
</evidence>
<dbReference type="GO" id="GO:0043235">
    <property type="term" value="C:receptor complex"/>
    <property type="evidence" value="ECO:0007669"/>
    <property type="project" value="TreeGrafter"/>
</dbReference>
<dbReference type="GO" id="GO:0004714">
    <property type="term" value="F:transmembrane receptor protein tyrosine kinase activity"/>
    <property type="evidence" value="ECO:0007669"/>
    <property type="project" value="TreeGrafter"/>
</dbReference>
<gene>
    <name evidence="2" type="ORF">PENTCL1PPCAC_28715</name>
</gene>
<accession>A0AAV5UHP9</accession>
<dbReference type="GO" id="GO:0005886">
    <property type="term" value="C:plasma membrane"/>
    <property type="evidence" value="ECO:0007669"/>
    <property type="project" value="TreeGrafter"/>
</dbReference>
<sequence>ALWELYSKGKDPKQEYVKHTAAWKRQALYDLLTREEFRLPSPPNCPKIIYQKMLACWNIDPNQRPTFQQIHDFVCDLIELLELSSQASEQPVQAGFCGLLWPVNNGDGTWSFQSCHR</sequence>
<proteinExistence type="predicted"/>
<organism evidence="2 3">
    <name type="scientific">Pristionchus entomophagus</name>
    <dbReference type="NCBI Taxonomy" id="358040"/>
    <lineage>
        <taxon>Eukaryota</taxon>
        <taxon>Metazoa</taxon>
        <taxon>Ecdysozoa</taxon>
        <taxon>Nematoda</taxon>
        <taxon>Chromadorea</taxon>
        <taxon>Rhabditida</taxon>
        <taxon>Rhabditina</taxon>
        <taxon>Diplogasteromorpha</taxon>
        <taxon>Diplogasteroidea</taxon>
        <taxon>Neodiplogasteridae</taxon>
        <taxon>Pristionchus</taxon>
    </lineage>
</organism>
<evidence type="ECO:0000259" key="1">
    <source>
        <dbReference type="Pfam" id="PF07714"/>
    </source>
</evidence>
<dbReference type="PANTHER" id="PTHR24416">
    <property type="entry name" value="TYROSINE-PROTEIN KINASE RECEPTOR"/>
    <property type="match status" value="1"/>
</dbReference>
<dbReference type="AlphaFoldDB" id="A0AAV5UHP9"/>
<evidence type="ECO:0000313" key="2">
    <source>
        <dbReference type="EMBL" id="GMT06541.1"/>
    </source>
</evidence>
<reference evidence="2" key="1">
    <citation type="submission" date="2023-10" db="EMBL/GenBank/DDBJ databases">
        <title>Genome assembly of Pristionchus species.</title>
        <authorList>
            <person name="Yoshida K."/>
            <person name="Sommer R.J."/>
        </authorList>
    </citation>
    <scope>NUCLEOTIDE SEQUENCE</scope>
    <source>
        <strain evidence="2">RS0144</strain>
    </source>
</reference>
<protein>
    <recommendedName>
        <fullName evidence="1">Serine-threonine/tyrosine-protein kinase catalytic domain-containing protein</fullName>
    </recommendedName>
</protein>
<dbReference type="InterPro" id="IPR011009">
    <property type="entry name" value="Kinase-like_dom_sf"/>
</dbReference>
<name>A0AAV5UHP9_9BILA</name>
<feature type="non-terminal residue" evidence="2">
    <location>
        <position position="117"/>
    </location>
</feature>
<feature type="non-terminal residue" evidence="2">
    <location>
        <position position="1"/>
    </location>
</feature>
<dbReference type="SUPFAM" id="SSF56112">
    <property type="entry name" value="Protein kinase-like (PK-like)"/>
    <property type="match status" value="1"/>
</dbReference>
<dbReference type="GO" id="GO:0007169">
    <property type="term" value="P:cell surface receptor protein tyrosine kinase signaling pathway"/>
    <property type="evidence" value="ECO:0007669"/>
    <property type="project" value="TreeGrafter"/>
</dbReference>
<dbReference type="Proteomes" id="UP001432027">
    <property type="component" value="Unassembled WGS sequence"/>
</dbReference>
<dbReference type="Gene3D" id="1.10.510.10">
    <property type="entry name" value="Transferase(Phosphotransferase) domain 1"/>
    <property type="match status" value="1"/>
</dbReference>
<keyword evidence="3" id="KW-1185">Reference proteome</keyword>
<dbReference type="EMBL" id="BTSX01000006">
    <property type="protein sequence ID" value="GMT06541.1"/>
    <property type="molecule type" value="Genomic_DNA"/>
</dbReference>
<dbReference type="InterPro" id="IPR001245">
    <property type="entry name" value="Ser-Thr/Tyr_kinase_cat_dom"/>
</dbReference>
<dbReference type="Pfam" id="PF07714">
    <property type="entry name" value="PK_Tyr_Ser-Thr"/>
    <property type="match status" value="1"/>
</dbReference>
<comment type="caution">
    <text evidence="2">The sequence shown here is derived from an EMBL/GenBank/DDBJ whole genome shotgun (WGS) entry which is preliminary data.</text>
</comment>
<dbReference type="InterPro" id="IPR050122">
    <property type="entry name" value="RTK"/>
</dbReference>